<reference evidence="1 2" key="1">
    <citation type="submission" date="2018-02" db="EMBL/GenBank/DDBJ databases">
        <title>Comparative genomes isolates from brazilian mangrove.</title>
        <authorList>
            <person name="Araujo J.E."/>
            <person name="Taketani R.G."/>
            <person name="Silva M.C.P."/>
            <person name="Loureco M.V."/>
            <person name="Andreote F.D."/>
        </authorList>
    </citation>
    <scope>NUCLEOTIDE SEQUENCE [LARGE SCALE GENOMIC DNA]</scope>
    <source>
        <strain evidence="1 2">Hex-1 MGV</strain>
    </source>
</reference>
<sequence length="126" mass="13594">MALTQIRRLATISLALAVLATIGCSRGPEVFPINGKVTLDGAPIQDGTIMFLSSEGANEMAKGKIIEGAYSLDCTPGNKTVQIGGYTSENKIVPWQYLSQDSSLSANVTQEAELDFELTSKQKRRR</sequence>
<dbReference type="AlphaFoldDB" id="A0A2S8FFF7"/>
<protein>
    <recommendedName>
        <fullName evidence="3">Carboxypeptidase regulatory-like domain-containing protein</fullName>
    </recommendedName>
</protein>
<dbReference type="PROSITE" id="PS51257">
    <property type="entry name" value="PROKAR_LIPOPROTEIN"/>
    <property type="match status" value="1"/>
</dbReference>
<evidence type="ECO:0008006" key="3">
    <source>
        <dbReference type="Google" id="ProtNLM"/>
    </source>
</evidence>
<dbReference type="RefSeq" id="WP_105331973.1">
    <property type="nucleotide sequence ID" value="NZ_PUHY01000013.1"/>
</dbReference>
<accession>A0A2S8FFF7</accession>
<gene>
    <name evidence="1" type="ORF">C5Y83_22090</name>
</gene>
<dbReference type="Proteomes" id="UP000238322">
    <property type="component" value="Unassembled WGS sequence"/>
</dbReference>
<evidence type="ECO:0000313" key="2">
    <source>
        <dbReference type="Proteomes" id="UP000238322"/>
    </source>
</evidence>
<dbReference type="OrthoDB" id="291697at2"/>
<comment type="caution">
    <text evidence="1">The sequence shown here is derived from an EMBL/GenBank/DDBJ whole genome shotgun (WGS) entry which is preliminary data.</text>
</comment>
<organism evidence="1 2">
    <name type="scientific">Blastopirellula marina</name>
    <dbReference type="NCBI Taxonomy" id="124"/>
    <lineage>
        <taxon>Bacteria</taxon>
        <taxon>Pseudomonadati</taxon>
        <taxon>Planctomycetota</taxon>
        <taxon>Planctomycetia</taxon>
        <taxon>Pirellulales</taxon>
        <taxon>Pirellulaceae</taxon>
        <taxon>Blastopirellula</taxon>
    </lineage>
</organism>
<evidence type="ECO:0000313" key="1">
    <source>
        <dbReference type="EMBL" id="PQO30898.1"/>
    </source>
</evidence>
<dbReference type="EMBL" id="PUHY01000013">
    <property type="protein sequence ID" value="PQO30898.1"/>
    <property type="molecule type" value="Genomic_DNA"/>
</dbReference>
<proteinExistence type="predicted"/>
<name>A0A2S8FFF7_9BACT</name>